<keyword evidence="6" id="KW-0326">Glycosidase</keyword>
<keyword evidence="4" id="KW-0378">Hydrolase</keyword>
<dbReference type="Pfam" id="PF00703">
    <property type="entry name" value="Glyco_hydro_2"/>
    <property type="match status" value="1"/>
</dbReference>
<keyword evidence="5" id="KW-0325">Glycoprotein</keyword>
<evidence type="ECO:0000259" key="8">
    <source>
        <dbReference type="Pfam" id="PF17753"/>
    </source>
</evidence>
<comment type="catalytic activity">
    <reaction evidence="1">
        <text>Hydrolysis of terminal, non-reducing beta-D-mannose residues in beta-D-mannosides.</text>
        <dbReference type="EC" id="3.2.1.25"/>
    </reaction>
</comment>
<dbReference type="EC" id="3.2.1.25" evidence="3"/>
<feature type="domain" description="Glycoside hydrolase family 2 immunoglobulin-like beta-sandwich" evidence="7">
    <location>
        <begin position="223"/>
        <end position="329"/>
    </location>
</feature>
<sequence length="863" mass="95224">MSAQSTTYRVPISDFELADSNRGLAPDAVANGEVKWTPAIVPGGVHESLLAAGLIEHPYFDQNEASVRWMEDRDWWYRTTFATPDDLRPGDAVSLLFHGLDTVVDIWLNGALLGHHENMFRAAEYRIDGQLEASNTLVLRFSPPLAGLTTSQPAVAQLRRVAGALMPDLPEDLDVTALGPSRELTIASQRRKAMFSWGWDFGPRVPSIGIWRGVEVVVTRRARIVGHHVRTDAIDPADATAEVTVAVEVDITRPGHALTAQIELTSPTGQKNRLTVPVSGGEAVGRLTISDVDLWWTHDLGQPSLYDVRIQIFDGDELCDALSDRVGIRTIALNRSAGPDGQRLFQFVLNEVPVFARGANWLPASTMVGSIPADRYRELVGLARAGGMNMLRVWGGGIYESDAFYAEADVNGVLIWQDFMFACADYESENPELQREVESEAHHQVRRLRNRACIALWCGNNEVQLLHGFAYQQYEPGNWGWQIFHRILPDAVSRWDPTATYWPGSPWGEDTPEGFMAVNGVLDGDRHAWEVWHGFDAGAGGGVDYASVGEARHFRRYARDRGRFISEFGIHSSPALSTLARWIPASELSVHSSSFDAHNKDHPKDKGDALLEIVTGLPQTIEQYVDFTMVSQAEGMKFGIEHYRRRQPNCSGTLVWQFNDVWPGITWSLIDYDTVPKAAYYASARAYAPVIASFVHQDGVLSLWVSNSGLNAVVTVATVSVGGFDGSVMLEEQLPLTIEAATSRAVWSVPLRANPELYAWVSSDNDAFPANRLFFGDVKDLPLPASDLRSTVTITGDTTAEVAVESSAFTYLTRVTSPHPGARFSENYFDLPPHTVRTIRVSGLPHGFEPQDLVVGSYVGSVR</sequence>
<evidence type="ECO:0000256" key="5">
    <source>
        <dbReference type="ARBA" id="ARBA00023180"/>
    </source>
</evidence>
<feature type="domain" description="Beta-mannosidase-like galactose-binding" evidence="9">
    <location>
        <begin position="33"/>
        <end position="212"/>
    </location>
</feature>
<accession>A0AAU6SE58</accession>
<evidence type="ECO:0000313" key="10">
    <source>
        <dbReference type="EMBL" id="WZO35214.1"/>
    </source>
</evidence>
<dbReference type="SUPFAM" id="SSF51445">
    <property type="entry name" value="(Trans)glycosidases"/>
    <property type="match status" value="1"/>
</dbReference>
<gene>
    <name evidence="10" type="ORF">MRBLWS13_002905</name>
</gene>
<dbReference type="GO" id="GO:0004567">
    <property type="term" value="F:beta-mannosidase activity"/>
    <property type="evidence" value="ECO:0007669"/>
    <property type="project" value="UniProtKB-EC"/>
</dbReference>
<evidence type="ECO:0000256" key="6">
    <source>
        <dbReference type="ARBA" id="ARBA00023295"/>
    </source>
</evidence>
<dbReference type="InterPro" id="IPR006102">
    <property type="entry name" value="Ig-like_GH2"/>
</dbReference>
<dbReference type="Pfam" id="PF22666">
    <property type="entry name" value="Glyco_hydro_2_N2"/>
    <property type="match status" value="1"/>
</dbReference>
<evidence type="ECO:0000256" key="1">
    <source>
        <dbReference type="ARBA" id="ARBA00000829"/>
    </source>
</evidence>
<dbReference type="InterPro" id="IPR008979">
    <property type="entry name" value="Galactose-bd-like_sf"/>
</dbReference>
<dbReference type="InterPro" id="IPR041625">
    <property type="entry name" value="Beta-mannosidase_Ig"/>
</dbReference>
<dbReference type="EMBL" id="CP151632">
    <property type="protein sequence ID" value="WZO35214.1"/>
    <property type="molecule type" value="Genomic_DNA"/>
</dbReference>
<dbReference type="InterPro" id="IPR036156">
    <property type="entry name" value="Beta-gal/glucu_dom_sf"/>
</dbReference>
<dbReference type="SUPFAM" id="SSF49785">
    <property type="entry name" value="Galactose-binding domain-like"/>
    <property type="match status" value="1"/>
</dbReference>
<dbReference type="InterPro" id="IPR017853">
    <property type="entry name" value="GH"/>
</dbReference>
<organism evidence="10">
    <name type="scientific">Microbacterium sp. LWS13-1.2</name>
    <dbReference type="NCBI Taxonomy" id="3135264"/>
    <lineage>
        <taxon>Bacteria</taxon>
        <taxon>Bacillati</taxon>
        <taxon>Actinomycetota</taxon>
        <taxon>Actinomycetes</taxon>
        <taxon>Micrococcales</taxon>
        <taxon>Microbacteriaceae</taxon>
        <taxon>Microbacterium</taxon>
    </lineage>
</organism>
<evidence type="ECO:0000259" key="7">
    <source>
        <dbReference type="Pfam" id="PF00703"/>
    </source>
</evidence>
<dbReference type="Gene3D" id="3.20.20.80">
    <property type="entry name" value="Glycosidases"/>
    <property type="match status" value="1"/>
</dbReference>
<dbReference type="GO" id="GO:0006516">
    <property type="term" value="P:glycoprotein catabolic process"/>
    <property type="evidence" value="ECO:0007669"/>
    <property type="project" value="TreeGrafter"/>
</dbReference>
<dbReference type="InterPro" id="IPR050887">
    <property type="entry name" value="Beta-mannosidase_GH2"/>
</dbReference>
<proteinExistence type="inferred from homology"/>
<feature type="domain" description="Beta-mannosidase Ig-fold" evidence="8">
    <location>
        <begin position="792"/>
        <end position="843"/>
    </location>
</feature>
<evidence type="ECO:0000256" key="3">
    <source>
        <dbReference type="ARBA" id="ARBA00012754"/>
    </source>
</evidence>
<reference evidence="10" key="1">
    <citation type="submission" date="2024-04" db="EMBL/GenBank/DDBJ databases">
        <authorList>
            <person name="Roder T."/>
            <person name="Oberhansli S."/>
            <person name="Kreuzer M."/>
        </authorList>
    </citation>
    <scope>NUCLEOTIDE SEQUENCE</scope>
    <source>
        <strain evidence="10">LWS13-1.2</strain>
    </source>
</reference>
<dbReference type="GO" id="GO:0005975">
    <property type="term" value="P:carbohydrate metabolic process"/>
    <property type="evidence" value="ECO:0007669"/>
    <property type="project" value="InterPro"/>
</dbReference>
<dbReference type="Gene3D" id="2.60.40.10">
    <property type="entry name" value="Immunoglobulins"/>
    <property type="match status" value="2"/>
</dbReference>
<evidence type="ECO:0000256" key="4">
    <source>
        <dbReference type="ARBA" id="ARBA00022801"/>
    </source>
</evidence>
<dbReference type="Gene3D" id="2.60.120.260">
    <property type="entry name" value="Galactose-binding domain-like"/>
    <property type="match status" value="1"/>
</dbReference>
<evidence type="ECO:0000259" key="9">
    <source>
        <dbReference type="Pfam" id="PF22666"/>
    </source>
</evidence>
<dbReference type="PANTHER" id="PTHR43730:SF1">
    <property type="entry name" value="BETA-MANNOSIDASE"/>
    <property type="match status" value="1"/>
</dbReference>
<dbReference type="AlphaFoldDB" id="A0AAU6SE58"/>
<name>A0AAU6SE58_9MICO</name>
<dbReference type="InterPro" id="IPR054593">
    <property type="entry name" value="Beta-mannosidase-like_N2"/>
</dbReference>
<dbReference type="InterPro" id="IPR013783">
    <property type="entry name" value="Ig-like_fold"/>
</dbReference>
<evidence type="ECO:0000256" key="2">
    <source>
        <dbReference type="ARBA" id="ARBA00007401"/>
    </source>
</evidence>
<dbReference type="Pfam" id="PF17753">
    <property type="entry name" value="Ig_mannosidase"/>
    <property type="match status" value="1"/>
</dbReference>
<dbReference type="FunFam" id="3.20.20.80:FF:000050">
    <property type="entry name" value="Beta-mannosidase B"/>
    <property type="match status" value="1"/>
</dbReference>
<dbReference type="RefSeq" id="WP_349426053.1">
    <property type="nucleotide sequence ID" value="NZ_CP151632.1"/>
</dbReference>
<dbReference type="PANTHER" id="PTHR43730">
    <property type="entry name" value="BETA-MANNOSIDASE"/>
    <property type="match status" value="1"/>
</dbReference>
<protein>
    <recommendedName>
        <fullName evidence="3">beta-mannosidase</fullName>
        <ecNumber evidence="3">3.2.1.25</ecNumber>
    </recommendedName>
</protein>
<dbReference type="SUPFAM" id="SSF49303">
    <property type="entry name" value="beta-Galactosidase/glucuronidase domain"/>
    <property type="match status" value="2"/>
</dbReference>
<comment type="similarity">
    <text evidence="2">Belongs to the glycosyl hydrolase 2 family.</text>
</comment>